<dbReference type="EMBL" id="GBRH01276930">
    <property type="protein sequence ID" value="JAD20965.1"/>
    <property type="molecule type" value="Transcribed_RNA"/>
</dbReference>
<accession>A0A0A8Y790</accession>
<evidence type="ECO:0000256" key="1">
    <source>
        <dbReference type="SAM" id="MobiDB-lite"/>
    </source>
</evidence>
<feature type="region of interest" description="Disordered" evidence="1">
    <location>
        <begin position="23"/>
        <end position="68"/>
    </location>
</feature>
<dbReference type="AlphaFoldDB" id="A0A0A8Y790"/>
<sequence length="81" mass="8568">MGSALSSMTPRCVHAAVPSGLASLDHRYRQEPRTPANSSPLPTAAGMRTPSPSCPNGESKKSSCRRPKSYATIVMLRAAVK</sequence>
<name>A0A0A8Y790_ARUDO</name>
<protein>
    <submittedName>
        <fullName evidence="2">Uncharacterized protein</fullName>
    </submittedName>
</protein>
<organism evidence="2">
    <name type="scientific">Arundo donax</name>
    <name type="common">Giant reed</name>
    <name type="synonym">Donax arundinaceus</name>
    <dbReference type="NCBI Taxonomy" id="35708"/>
    <lineage>
        <taxon>Eukaryota</taxon>
        <taxon>Viridiplantae</taxon>
        <taxon>Streptophyta</taxon>
        <taxon>Embryophyta</taxon>
        <taxon>Tracheophyta</taxon>
        <taxon>Spermatophyta</taxon>
        <taxon>Magnoliopsida</taxon>
        <taxon>Liliopsida</taxon>
        <taxon>Poales</taxon>
        <taxon>Poaceae</taxon>
        <taxon>PACMAD clade</taxon>
        <taxon>Arundinoideae</taxon>
        <taxon>Arundineae</taxon>
        <taxon>Arundo</taxon>
    </lineage>
</organism>
<reference evidence="2" key="1">
    <citation type="submission" date="2014-09" db="EMBL/GenBank/DDBJ databases">
        <authorList>
            <person name="Magalhaes I.L.F."/>
            <person name="Oliveira U."/>
            <person name="Santos F.R."/>
            <person name="Vidigal T.H.D.A."/>
            <person name="Brescovit A.D."/>
            <person name="Santos A.J."/>
        </authorList>
    </citation>
    <scope>NUCLEOTIDE SEQUENCE</scope>
    <source>
        <tissue evidence="2">Shoot tissue taken approximately 20 cm above the soil surface</tissue>
    </source>
</reference>
<proteinExistence type="predicted"/>
<evidence type="ECO:0000313" key="2">
    <source>
        <dbReference type="EMBL" id="JAD20965.1"/>
    </source>
</evidence>
<reference evidence="2" key="2">
    <citation type="journal article" date="2015" name="Data Brief">
        <title>Shoot transcriptome of the giant reed, Arundo donax.</title>
        <authorList>
            <person name="Barrero R.A."/>
            <person name="Guerrero F.D."/>
            <person name="Moolhuijzen P."/>
            <person name="Goolsby J.A."/>
            <person name="Tidwell J."/>
            <person name="Bellgard S.E."/>
            <person name="Bellgard M.I."/>
        </authorList>
    </citation>
    <scope>NUCLEOTIDE SEQUENCE</scope>
    <source>
        <tissue evidence="2">Shoot tissue taken approximately 20 cm above the soil surface</tissue>
    </source>
</reference>